<dbReference type="AlphaFoldDB" id="A0A8J8P362"/>
<evidence type="ECO:0000313" key="3">
    <source>
        <dbReference type="EMBL" id="TNV87202.1"/>
    </source>
</evidence>
<dbReference type="Pfam" id="PF00566">
    <property type="entry name" value="RabGAP-TBC"/>
    <property type="match status" value="1"/>
</dbReference>
<proteinExistence type="predicted"/>
<sequence>MNTEDDNRIPQIAQHQESPRQPEDVPYSDQESQASTKDKESTSDELNQAAHKLEEIKRSMFERRVKKFDRVLQSKVVDLDQLRSLAWSGVPPHQAGYRCKTWKLLLDYLPNDQEILAETLSRKREEYTDMVEHYFGGISYDNQQDLFKKREMSPYEVKSIKQIRIDVYRTQPEVKLFSTQPIQIMMIRILFTWTMRHPASGYVQGINDLAAPLILVYLTEFLQNVNQDNIYEIAEKDIEEIIPDQLVKIEADVFWCLSKLIDDVQDNYTDMQPGVHKIINKMKKLIEQADPEVLKYLDSLDINFMDFAYRWVSCYLTREFDIYQIVRLWDTYLSEEDGFSQFHCYVVSALFLQFSKNLKEMSFQDALLYLQNLPTQSWQDDDLNILMAKSFEMKELYHNNNRLYQ</sequence>
<dbReference type="Gene3D" id="1.10.472.80">
    <property type="entry name" value="Ypt/Rab-GAP domain of gyp1p, domain 3"/>
    <property type="match status" value="1"/>
</dbReference>
<dbReference type="SMART" id="SM00164">
    <property type="entry name" value="TBC"/>
    <property type="match status" value="1"/>
</dbReference>
<dbReference type="GO" id="GO:0005096">
    <property type="term" value="F:GTPase activator activity"/>
    <property type="evidence" value="ECO:0007669"/>
    <property type="project" value="TreeGrafter"/>
</dbReference>
<feature type="domain" description="Rab-GAP TBC" evidence="2">
    <location>
        <begin position="92"/>
        <end position="336"/>
    </location>
</feature>
<comment type="caution">
    <text evidence="3">The sequence shown here is derived from an EMBL/GenBank/DDBJ whole genome shotgun (WGS) entry which is preliminary data.</text>
</comment>
<dbReference type="PANTHER" id="PTHR22957:SF26">
    <property type="entry name" value="LD44506P"/>
    <property type="match status" value="1"/>
</dbReference>
<accession>A0A8J8P362</accession>
<dbReference type="PANTHER" id="PTHR22957">
    <property type="entry name" value="TBC1 DOMAIN FAMILY MEMBER GTPASE-ACTIVATING PROTEIN"/>
    <property type="match status" value="1"/>
</dbReference>
<dbReference type="EMBL" id="RRYP01000578">
    <property type="protein sequence ID" value="TNV87202.1"/>
    <property type="molecule type" value="Genomic_DNA"/>
</dbReference>
<dbReference type="PROSITE" id="PS50086">
    <property type="entry name" value="TBC_RABGAP"/>
    <property type="match status" value="1"/>
</dbReference>
<feature type="region of interest" description="Disordered" evidence="1">
    <location>
        <begin position="1"/>
        <end position="46"/>
    </location>
</feature>
<keyword evidence="4" id="KW-1185">Reference proteome</keyword>
<dbReference type="OrthoDB" id="26371at2759"/>
<gene>
    <name evidence="3" type="ORF">FGO68_gene13070</name>
</gene>
<dbReference type="Gene3D" id="1.10.10.750">
    <property type="entry name" value="Ypt/Rab-GAP domain of gyp1p, domain 1"/>
    <property type="match status" value="1"/>
</dbReference>
<dbReference type="InterPro" id="IPR035969">
    <property type="entry name" value="Rab-GAP_TBC_sf"/>
</dbReference>
<evidence type="ECO:0000313" key="4">
    <source>
        <dbReference type="Proteomes" id="UP000785679"/>
    </source>
</evidence>
<dbReference type="Gene3D" id="1.10.8.270">
    <property type="entry name" value="putative rabgap domain of human tbc1 domain family member 14 like domains"/>
    <property type="match status" value="1"/>
</dbReference>
<dbReference type="SUPFAM" id="SSF47923">
    <property type="entry name" value="Ypt/Rab-GAP domain of gyp1p"/>
    <property type="match status" value="2"/>
</dbReference>
<protein>
    <recommendedName>
        <fullName evidence="2">Rab-GAP TBC domain-containing protein</fullName>
    </recommendedName>
</protein>
<reference evidence="3" key="1">
    <citation type="submission" date="2019-06" db="EMBL/GenBank/DDBJ databases">
        <authorList>
            <person name="Zheng W."/>
        </authorList>
    </citation>
    <scope>NUCLEOTIDE SEQUENCE</scope>
    <source>
        <strain evidence="3">QDHG01</strain>
    </source>
</reference>
<evidence type="ECO:0000259" key="2">
    <source>
        <dbReference type="PROSITE" id="PS50086"/>
    </source>
</evidence>
<dbReference type="InterPro" id="IPR000195">
    <property type="entry name" value="Rab-GAP-TBC_dom"/>
</dbReference>
<name>A0A8J8P362_HALGN</name>
<dbReference type="Proteomes" id="UP000785679">
    <property type="component" value="Unassembled WGS sequence"/>
</dbReference>
<organism evidence="3 4">
    <name type="scientific">Halteria grandinella</name>
    <dbReference type="NCBI Taxonomy" id="5974"/>
    <lineage>
        <taxon>Eukaryota</taxon>
        <taxon>Sar</taxon>
        <taxon>Alveolata</taxon>
        <taxon>Ciliophora</taxon>
        <taxon>Intramacronucleata</taxon>
        <taxon>Spirotrichea</taxon>
        <taxon>Stichotrichia</taxon>
        <taxon>Sporadotrichida</taxon>
        <taxon>Halteriidae</taxon>
        <taxon>Halteria</taxon>
    </lineage>
</organism>
<evidence type="ECO:0000256" key="1">
    <source>
        <dbReference type="SAM" id="MobiDB-lite"/>
    </source>
</evidence>